<dbReference type="InterPro" id="IPR034660">
    <property type="entry name" value="DinB/YfiT-like"/>
</dbReference>
<sequence>MTSSAHPDDLLGAYATGSCTPEETTRVATHAAACDACTAEIEKLADAARWIGAGHAEVPLPQGLKARVLSAAFQARPAREPATGVHLDPYVVQVTAFGRLIAGLDEPEWLLPTGPYTSVREMVGHLTGNDRLVAADLGLSAGTRGWQEQADELLRAVAGSDTRILARPVRLAGGGVKAPLRDALTQRAFETWIHADDIRVALRLPVEAPPPEHVARIVEFGLRLLPGAMDAAGRAHPGRCARLVLTGAGGGEHVVPLAARGSCVGGPEAAEIVLPAVRFCRLMAGRAAAGERDLRITGDHAVAADVLAVAATLGCD</sequence>
<name>A0A8J3YSU1_9ACTN</name>
<proteinExistence type="predicted"/>
<evidence type="ECO:0000256" key="2">
    <source>
        <dbReference type="ARBA" id="ARBA00023163"/>
    </source>
</evidence>
<evidence type="ECO:0000313" key="5">
    <source>
        <dbReference type="Proteomes" id="UP000619260"/>
    </source>
</evidence>
<evidence type="ECO:0000313" key="4">
    <source>
        <dbReference type="EMBL" id="GIJ51214.1"/>
    </source>
</evidence>
<dbReference type="SUPFAM" id="SSF109854">
    <property type="entry name" value="DinB/YfiT-like putative metalloenzymes"/>
    <property type="match status" value="1"/>
</dbReference>
<dbReference type="Gene3D" id="1.20.120.450">
    <property type="entry name" value="dinb family like domain"/>
    <property type="match status" value="1"/>
</dbReference>
<organism evidence="4 5">
    <name type="scientific">Virgisporangium aliadipatigenens</name>
    <dbReference type="NCBI Taxonomy" id="741659"/>
    <lineage>
        <taxon>Bacteria</taxon>
        <taxon>Bacillati</taxon>
        <taxon>Actinomycetota</taxon>
        <taxon>Actinomycetes</taxon>
        <taxon>Micromonosporales</taxon>
        <taxon>Micromonosporaceae</taxon>
        <taxon>Virgisporangium</taxon>
    </lineage>
</organism>
<dbReference type="Gene3D" id="1.10.10.1320">
    <property type="entry name" value="Anti-sigma factor, zinc-finger domain"/>
    <property type="match status" value="1"/>
</dbReference>
<reference evidence="4" key="1">
    <citation type="submission" date="2021-01" db="EMBL/GenBank/DDBJ databases">
        <title>Whole genome shotgun sequence of Virgisporangium aliadipatigenens NBRC 105644.</title>
        <authorList>
            <person name="Komaki H."/>
            <person name="Tamura T."/>
        </authorList>
    </citation>
    <scope>NUCLEOTIDE SEQUENCE</scope>
    <source>
        <strain evidence="4">NBRC 105644</strain>
    </source>
</reference>
<keyword evidence="2" id="KW-0804">Transcription</keyword>
<dbReference type="AlphaFoldDB" id="A0A8J3YSU1"/>
<evidence type="ECO:0000259" key="3">
    <source>
        <dbReference type="Pfam" id="PF13490"/>
    </source>
</evidence>
<dbReference type="InterPro" id="IPR041916">
    <property type="entry name" value="Anti_sigma_zinc_sf"/>
</dbReference>
<dbReference type="NCBIfam" id="TIGR03083">
    <property type="entry name" value="maleylpyruvate isomerase family mycothiol-dependent enzyme"/>
    <property type="match status" value="1"/>
</dbReference>
<dbReference type="InterPro" id="IPR027383">
    <property type="entry name" value="Znf_put"/>
</dbReference>
<dbReference type="EMBL" id="BOPF01000045">
    <property type="protein sequence ID" value="GIJ51214.1"/>
    <property type="molecule type" value="Genomic_DNA"/>
</dbReference>
<dbReference type="Pfam" id="PF13490">
    <property type="entry name" value="zf-HC2"/>
    <property type="match status" value="1"/>
</dbReference>
<dbReference type="Proteomes" id="UP000619260">
    <property type="component" value="Unassembled WGS sequence"/>
</dbReference>
<gene>
    <name evidence="4" type="ORF">Val02_81000</name>
</gene>
<keyword evidence="5" id="KW-1185">Reference proteome</keyword>
<accession>A0A8J3YSU1</accession>
<evidence type="ECO:0000256" key="1">
    <source>
        <dbReference type="ARBA" id="ARBA00023015"/>
    </source>
</evidence>
<keyword evidence="1" id="KW-0805">Transcription regulation</keyword>
<dbReference type="RefSeq" id="WP_203904626.1">
    <property type="nucleotide sequence ID" value="NZ_BOPF01000045.1"/>
</dbReference>
<protein>
    <recommendedName>
        <fullName evidence="3">Putative zinc-finger domain-containing protein</fullName>
    </recommendedName>
</protein>
<dbReference type="InterPro" id="IPR017517">
    <property type="entry name" value="Maleyloyr_isom"/>
</dbReference>
<feature type="domain" description="Putative zinc-finger" evidence="3">
    <location>
        <begin position="9"/>
        <end position="37"/>
    </location>
</feature>
<comment type="caution">
    <text evidence="4">The sequence shown here is derived from an EMBL/GenBank/DDBJ whole genome shotgun (WGS) entry which is preliminary data.</text>
</comment>